<dbReference type="EMBL" id="JADJUC010000001">
    <property type="protein sequence ID" value="MBK8522962.1"/>
    <property type="molecule type" value="Genomic_DNA"/>
</dbReference>
<accession>A0A9D7K1H5</accession>
<organism evidence="2 3">
    <name type="scientific">Candidatus Proximibacter danicus</name>
    <dbReference type="NCBI Taxonomy" id="2954365"/>
    <lineage>
        <taxon>Bacteria</taxon>
        <taxon>Pseudomonadati</taxon>
        <taxon>Pseudomonadota</taxon>
        <taxon>Betaproteobacteria</taxon>
        <taxon>Candidatus Proximibacter</taxon>
    </lineage>
</organism>
<sequence length="342" mass="35900">MSPLGIAGSLFSLVSASRSDGASQSSQNRASATQGGDFSASLALRMASLQSESINPLLGAGKGDSSFDFLMQAMGNQGASSASSDPLSFLSLAGNGVSNASSLSSQLSSHLSSMGRNLSLFDPESAYRMMTSINNGDATYKAQFSELSEMKSDVAEMQQAGQTLGSGLASLDNEGIKAQLQAFAEKYNEWVGRFDATVKADGVLSGTQAAEVSLYELKQSIENRFNGAMHGVQGMRELGLNIDPTTHMASIDTAKLDAVLTKNREGALSAIGEFSGNFAKSAELLISSNNFIPNRLDNLDRVIDYIADNKTSLQAEFGMGDAAKPSAQVAKALAAYQQMFQG</sequence>
<dbReference type="Proteomes" id="UP000886689">
    <property type="component" value="Unassembled WGS sequence"/>
</dbReference>
<comment type="caution">
    <text evidence="2">The sequence shown here is derived from an EMBL/GenBank/DDBJ whole genome shotgun (WGS) entry which is preliminary data.</text>
</comment>
<dbReference type="AlphaFoldDB" id="A0A9D7K1H5"/>
<dbReference type="GO" id="GO:0007155">
    <property type="term" value="P:cell adhesion"/>
    <property type="evidence" value="ECO:0007669"/>
    <property type="project" value="InterPro"/>
</dbReference>
<evidence type="ECO:0000313" key="2">
    <source>
        <dbReference type="EMBL" id="MBK8522962.1"/>
    </source>
</evidence>
<evidence type="ECO:0000259" key="1">
    <source>
        <dbReference type="Pfam" id="PF07195"/>
    </source>
</evidence>
<dbReference type="GO" id="GO:0009288">
    <property type="term" value="C:bacterial-type flagellum"/>
    <property type="evidence" value="ECO:0007669"/>
    <property type="project" value="InterPro"/>
</dbReference>
<evidence type="ECO:0000313" key="3">
    <source>
        <dbReference type="Proteomes" id="UP000886689"/>
    </source>
</evidence>
<keyword evidence="2" id="KW-0282">Flagellum</keyword>
<dbReference type="Pfam" id="PF07195">
    <property type="entry name" value="FliD_C"/>
    <property type="match status" value="1"/>
</dbReference>
<proteinExistence type="predicted"/>
<keyword evidence="2" id="KW-0966">Cell projection</keyword>
<keyword evidence="2" id="KW-0969">Cilium</keyword>
<gene>
    <name evidence="2" type="primary">fliD</name>
    <name evidence="2" type="ORF">IPL58_01805</name>
</gene>
<feature type="domain" description="Flagellar hook-associated protein 2 C-terminal" evidence="1">
    <location>
        <begin position="172"/>
        <end position="314"/>
    </location>
</feature>
<dbReference type="InterPro" id="IPR010809">
    <property type="entry name" value="FliD_C"/>
</dbReference>
<protein>
    <submittedName>
        <fullName evidence="2">Flagellar filament capping protein FliD</fullName>
    </submittedName>
</protein>
<reference evidence="2" key="1">
    <citation type="submission" date="2020-10" db="EMBL/GenBank/DDBJ databases">
        <title>Connecting structure to function with the recovery of over 1000 high-quality activated sludge metagenome-assembled genomes encoding full-length rRNA genes using long-read sequencing.</title>
        <authorList>
            <person name="Singleton C.M."/>
            <person name="Petriglieri F."/>
            <person name="Kristensen J.M."/>
            <person name="Kirkegaard R.H."/>
            <person name="Michaelsen T.Y."/>
            <person name="Andersen M.H."/>
            <person name="Karst S.M."/>
            <person name="Dueholm M.S."/>
            <person name="Nielsen P.H."/>
            <person name="Albertsen M."/>
        </authorList>
    </citation>
    <scope>NUCLEOTIDE SEQUENCE</scope>
    <source>
        <strain evidence="2">Hirt_18-Q3-R61-65_BATAC.395</strain>
    </source>
</reference>
<name>A0A9D7K1H5_9PROT</name>